<evidence type="ECO:0000313" key="1">
    <source>
        <dbReference type="EMBL" id="RVE74824.1"/>
    </source>
</evidence>
<organism evidence="1 2">
    <name type="scientific">Oryzias javanicus</name>
    <name type="common">Javanese ricefish</name>
    <name type="synonym">Aplocheilus javanicus</name>
    <dbReference type="NCBI Taxonomy" id="123683"/>
    <lineage>
        <taxon>Eukaryota</taxon>
        <taxon>Metazoa</taxon>
        <taxon>Chordata</taxon>
        <taxon>Craniata</taxon>
        <taxon>Vertebrata</taxon>
        <taxon>Euteleostomi</taxon>
        <taxon>Actinopterygii</taxon>
        <taxon>Neopterygii</taxon>
        <taxon>Teleostei</taxon>
        <taxon>Neoteleostei</taxon>
        <taxon>Acanthomorphata</taxon>
        <taxon>Ovalentaria</taxon>
        <taxon>Atherinomorphae</taxon>
        <taxon>Beloniformes</taxon>
        <taxon>Adrianichthyidae</taxon>
        <taxon>Oryziinae</taxon>
        <taxon>Oryzias</taxon>
    </lineage>
</organism>
<proteinExistence type="predicted"/>
<protein>
    <submittedName>
        <fullName evidence="1">Uncharacterized protein</fullName>
    </submittedName>
</protein>
<dbReference type="AlphaFoldDB" id="A0A437DJI8"/>
<evidence type="ECO:0000313" key="2">
    <source>
        <dbReference type="Proteomes" id="UP000283210"/>
    </source>
</evidence>
<gene>
    <name evidence="1" type="ORF">OJAV_G00026140</name>
</gene>
<keyword evidence="2" id="KW-1185">Reference proteome</keyword>
<dbReference type="Proteomes" id="UP000283210">
    <property type="component" value="Chromosome 3"/>
</dbReference>
<reference evidence="1 2" key="1">
    <citation type="submission" date="2018-11" db="EMBL/GenBank/DDBJ databases">
        <authorList>
            <person name="Lopez-Roques C."/>
            <person name="Donnadieu C."/>
            <person name="Bouchez O."/>
            <person name="Klopp C."/>
            <person name="Cabau C."/>
            <person name="Zahm M."/>
        </authorList>
    </citation>
    <scope>NUCLEOTIDE SEQUENCE [LARGE SCALE GENOMIC DNA]</scope>
    <source>
        <strain evidence="1">RS831</strain>
        <tissue evidence="1">Whole body</tissue>
    </source>
</reference>
<name>A0A437DJI8_ORYJA</name>
<dbReference type="EMBL" id="CM012439">
    <property type="protein sequence ID" value="RVE74824.1"/>
    <property type="molecule type" value="Genomic_DNA"/>
</dbReference>
<accession>A0A437DJI8</accession>
<reference evidence="1 2" key="2">
    <citation type="submission" date="2019-01" db="EMBL/GenBank/DDBJ databases">
        <title>A chromosome length genome reference of the Java medaka (oryzias javanicus).</title>
        <authorList>
            <person name="Herpin A."/>
            <person name="Takehana Y."/>
            <person name="Naruse K."/>
            <person name="Ansai S."/>
            <person name="Kawaguchi M."/>
        </authorList>
    </citation>
    <scope>NUCLEOTIDE SEQUENCE [LARGE SCALE GENOMIC DNA]</scope>
    <source>
        <strain evidence="1">RS831</strain>
        <tissue evidence="1">Whole body</tissue>
    </source>
</reference>
<sequence>MMKVVWSKQRLEIIRVPKLQAANQIRSRPVHIWYRVLRFSAETQECCSDPSLQLLLCLPRLSSLSLKQQKPLQAETPCEHAPS</sequence>